<dbReference type="CDD" id="cd10017">
    <property type="entry name" value="B3_DNA"/>
    <property type="match status" value="3"/>
</dbReference>
<dbReference type="Pfam" id="PF02362">
    <property type="entry name" value="B3"/>
    <property type="match status" value="3"/>
</dbReference>
<dbReference type="PANTHER" id="PTHR31391">
    <property type="entry name" value="B3 DOMAIN-CONTAINING PROTEIN OS11G0197600-RELATED"/>
    <property type="match status" value="1"/>
</dbReference>
<dbReference type="InterPro" id="IPR003340">
    <property type="entry name" value="B3_DNA-bd"/>
</dbReference>
<evidence type="ECO:0000259" key="7">
    <source>
        <dbReference type="PROSITE" id="PS50863"/>
    </source>
</evidence>
<reference evidence="8 9" key="1">
    <citation type="submission" date="2024-02" db="EMBL/GenBank/DDBJ databases">
        <title>de novo genome assembly of Solanum bulbocastanum strain 11H21.</title>
        <authorList>
            <person name="Hosaka A.J."/>
        </authorList>
    </citation>
    <scope>NUCLEOTIDE SEQUENCE [LARGE SCALE GENOMIC DNA]</scope>
    <source>
        <tissue evidence="8">Young leaves</tissue>
    </source>
</reference>
<dbReference type="GO" id="GO:0003677">
    <property type="term" value="F:DNA binding"/>
    <property type="evidence" value="ECO:0007669"/>
    <property type="project" value="UniProtKB-KW"/>
</dbReference>
<feature type="region of interest" description="Disordered" evidence="6">
    <location>
        <begin position="419"/>
        <end position="442"/>
    </location>
</feature>
<gene>
    <name evidence="8" type="ORF">RDI58_011917</name>
</gene>
<evidence type="ECO:0000313" key="8">
    <source>
        <dbReference type="EMBL" id="KAK6792836.1"/>
    </source>
</evidence>
<feature type="compositionally biased region" description="Polar residues" evidence="6">
    <location>
        <begin position="150"/>
        <end position="161"/>
    </location>
</feature>
<keyword evidence="3" id="KW-0238">DNA-binding</keyword>
<keyword evidence="2" id="KW-0805">Transcription regulation</keyword>
<sequence length="585" mass="64822">MLDARRPHFLVGFNPSMNSEKLKIPSRFIKQMEGRASGTTVLVGPSGNAWPVDLIQQDDGLFFHNGWVSFVKDHCLETGDSLVFKYDGDLHFTVQVFDESSCEKEASCNAGCSQGATDLYNLALKKRDRGNSVLLDCIVEGVPKKMRSTEIPSECTSSQDTHGPASSKDGYTPEDAVCSYAGRNYAASFLDEMENAGDALNSKVTIAVPAQAKIIFSNPAKMKTGNASSEKDMWLPAQEAEKVARLFTSSFPSFTKVMKRFNISGSYTLHIPYQFATEHLPNCKVKILLHNLKGKTWTVNSIPTTRVQTSHTFCGGWLSFVRDNNIDLGDTCIFELVRKCELRVRVLRVEKEGSDYSSKVVDEGLVTDYAKNSGCKSRKVGPNSNQAKVTTYDKKGCAPDKEKHGNMLKNHLLHSQSKISSGDSAIRNPTSSQDKQGSFTKSCMSMKSVPEEKLAAESFISNFPHFVRLMKKFNISGSYTLKVPCRFSMEHLPNCRTEIVLQNLKGECWTVNSIPTVKVQTLHTFCGGWSAFVRENDIHMGDICIFELVGKYEMRVHICAIGKKGLDYQNGITSKESAILASLTS</sequence>
<dbReference type="SMART" id="SM01019">
    <property type="entry name" value="B3"/>
    <property type="match status" value="3"/>
</dbReference>
<proteinExistence type="predicted"/>
<dbReference type="SUPFAM" id="SSF101936">
    <property type="entry name" value="DNA-binding pseudobarrel domain"/>
    <property type="match status" value="3"/>
</dbReference>
<evidence type="ECO:0000256" key="5">
    <source>
        <dbReference type="ARBA" id="ARBA00023242"/>
    </source>
</evidence>
<comment type="caution">
    <text evidence="8">The sequence shown here is derived from an EMBL/GenBank/DDBJ whole genome shotgun (WGS) entry which is preliminary data.</text>
</comment>
<dbReference type="Gene3D" id="2.40.330.10">
    <property type="entry name" value="DNA-binding pseudobarrel domain"/>
    <property type="match status" value="3"/>
</dbReference>
<accession>A0AAN8YI52</accession>
<feature type="domain" description="TF-B3" evidence="7">
    <location>
        <begin position="466"/>
        <end position="562"/>
    </location>
</feature>
<feature type="domain" description="TF-B3" evidence="7">
    <location>
        <begin position="7"/>
        <end position="100"/>
    </location>
</feature>
<evidence type="ECO:0000256" key="2">
    <source>
        <dbReference type="ARBA" id="ARBA00023015"/>
    </source>
</evidence>
<organism evidence="8 9">
    <name type="scientific">Solanum bulbocastanum</name>
    <name type="common">Wild potato</name>
    <dbReference type="NCBI Taxonomy" id="147425"/>
    <lineage>
        <taxon>Eukaryota</taxon>
        <taxon>Viridiplantae</taxon>
        <taxon>Streptophyta</taxon>
        <taxon>Embryophyta</taxon>
        <taxon>Tracheophyta</taxon>
        <taxon>Spermatophyta</taxon>
        <taxon>Magnoliopsida</taxon>
        <taxon>eudicotyledons</taxon>
        <taxon>Gunneridae</taxon>
        <taxon>Pentapetalae</taxon>
        <taxon>asterids</taxon>
        <taxon>lamiids</taxon>
        <taxon>Solanales</taxon>
        <taxon>Solanaceae</taxon>
        <taxon>Solanoideae</taxon>
        <taxon>Solaneae</taxon>
        <taxon>Solanum</taxon>
    </lineage>
</organism>
<dbReference type="PROSITE" id="PS50863">
    <property type="entry name" value="B3"/>
    <property type="match status" value="3"/>
</dbReference>
<dbReference type="AlphaFoldDB" id="A0AAN8YI52"/>
<protein>
    <recommendedName>
        <fullName evidence="7">TF-B3 domain-containing protein</fullName>
    </recommendedName>
</protein>
<keyword evidence="5" id="KW-0539">Nucleus</keyword>
<dbReference type="InterPro" id="IPR015300">
    <property type="entry name" value="DNA-bd_pseudobarrel_sf"/>
</dbReference>
<evidence type="ECO:0000256" key="1">
    <source>
        <dbReference type="ARBA" id="ARBA00004123"/>
    </source>
</evidence>
<dbReference type="GO" id="GO:0005634">
    <property type="term" value="C:nucleus"/>
    <property type="evidence" value="ECO:0007669"/>
    <property type="project" value="UniProtKB-SubCell"/>
</dbReference>
<dbReference type="InterPro" id="IPR044837">
    <property type="entry name" value="REM16-like"/>
</dbReference>
<evidence type="ECO:0000256" key="4">
    <source>
        <dbReference type="ARBA" id="ARBA00023163"/>
    </source>
</evidence>
<dbReference type="Proteomes" id="UP001371456">
    <property type="component" value="Unassembled WGS sequence"/>
</dbReference>
<evidence type="ECO:0000256" key="6">
    <source>
        <dbReference type="SAM" id="MobiDB-lite"/>
    </source>
</evidence>
<dbReference type="EMBL" id="JBANQN010000004">
    <property type="protein sequence ID" value="KAK6792836.1"/>
    <property type="molecule type" value="Genomic_DNA"/>
</dbReference>
<evidence type="ECO:0000256" key="3">
    <source>
        <dbReference type="ARBA" id="ARBA00023125"/>
    </source>
</evidence>
<comment type="subcellular location">
    <subcellularLocation>
        <location evidence="1">Nucleus</location>
    </subcellularLocation>
</comment>
<feature type="domain" description="TF-B3" evidence="7">
    <location>
        <begin position="254"/>
        <end position="350"/>
    </location>
</feature>
<keyword evidence="9" id="KW-1185">Reference proteome</keyword>
<dbReference type="PANTHER" id="PTHR31391:SF106">
    <property type="entry name" value="B3 DOMAIN-CONTAINING PROTEIN OS01G0723500"/>
    <property type="match status" value="1"/>
</dbReference>
<keyword evidence="4" id="KW-0804">Transcription</keyword>
<name>A0AAN8YI52_SOLBU</name>
<evidence type="ECO:0000313" key="9">
    <source>
        <dbReference type="Proteomes" id="UP001371456"/>
    </source>
</evidence>
<feature type="region of interest" description="Disordered" evidence="6">
    <location>
        <begin position="149"/>
        <end position="170"/>
    </location>
</feature>